<evidence type="ECO:0000256" key="2">
    <source>
        <dbReference type="ARBA" id="ARBA00006739"/>
    </source>
</evidence>
<keyword evidence="3" id="KW-0328">Glycosyltransferase</keyword>
<evidence type="ECO:0000313" key="7">
    <source>
        <dbReference type="Proteomes" id="UP000640489"/>
    </source>
</evidence>
<evidence type="ECO:0000256" key="4">
    <source>
        <dbReference type="ARBA" id="ARBA00022679"/>
    </source>
</evidence>
<sequence>MTSVAVIIATYRRPGDVARCLDALSALTVAPDELVVVDASPDTETRELVASRPGVRYLRNEAGMGTLPTSRAIGIRGTTSDVVAFLDDDSNVRPTWLVNLRAPYDDPHVGAVGGRVINSPEEVAAADPTQIGRLLPDGRLTGNFAADPGGVVDVDHLLGANMSYRRTALESIGGIAEIYPGTSAREDSNLGLRMNRAGWRVVFAPEAVVDHDAGEYAKGKRFDRRYQYYTQRNHMVLLGRVFGLGSSYVRRYPLVVAREAAGRLRSHPDDGAARRSPYRRFRDLAAGATRAGADLAGLVAGTGAAIGLRLRLGGVPKPARRTVSDAR</sequence>
<dbReference type="InterPro" id="IPR029044">
    <property type="entry name" value="Nucleotide-diphossugar_trans"/>
</dbReference>
<keyword evidence="4" id="KW-0808">Transferase</keyword>
<organism evidence="6 7">
    <name type="scientific">Nocardioides islandensis</name>
    <dbReference type="NCBI Taxonomy" id="433663"/>
    <lineage>
        <taxon>Bacteria</taxon>
        <taxon>Bacillati</taxon>
        <taxon>Actinomycetota</taxon>
        <taxon>Actinomycetes</taxon>
        <taxon>Propionibacteriales</taxon>
        <taxon>Nocardioidaceae</taxon>
        <taxon>Nocardioides</taxon>
    </lineage>
</organism>
<name>A0A930VF30_9ACTN</name>
<evidence type="ECO:0000256" key="1">
    <source>
        <dbReference type="ARBA" id="ARBA00004776"/>
    </source>
</evidence>
<comment type="similarity">
    <text evidence="2">Belongs to the glycosyltransferase 2 family.</text>
</comment>
<dbReference type="SUPFAM" id="SSF53448">
    <property type="entry name" value="Nucleotide-diphospho-sugar transferases"/>
    <property type="match status" value="1"/>
</dbReference>
<dbReference type="Pfam" id="PF00535">
    <property type="entry name" value="Glycos_transf_2"/>
    <property type="match status" value="1"/>
</dbReference>
<evidence type="ECO:0000259" key="5">
    <source>
        <dbReference type="Pfam" id="PF00535"/>
    </source>
</evidence>
<protein>
    <submittedName>
        <fullName evidence="6">Glycosyltransferase family 2 protein</fullName>
    </submittedName>
</protein>
<feature type="domain" description="Glycosyltransferase 2-like" evidence="5">
    <location>
        <begin position="6"/>
        <end position="171"/>
    </location>
</feature>
<reference evidence="6" key="1">
    <citation type="submission" date="2020-11" db="EMBL/GenBank/DDBJ databases">
        <title>Nocardioides sp. nov., isolated from Soil of Cynanchum wilfordii Hemsley rhizosphere.</title>
        <authorList>
            <person name="Lee J.-S."/>
            <person name="Suh M.K."/>
            <person name="Kim J.-S."/>
        </authorList>
    </citation>
    <scope>NUCLEOTIDE SEQUENCE</scope>
    <source>
        <strain evidence="6">KCTC 19275</strain>
    </source>
</reference>
<dbReference type="AlphaFoldDB" id="A0A930VF30"/>
<comment type="caution">
    <text evidence="6">The sequence shown here is derived from an EMBL/GenBank/DDBJ whole genome shotgun (WGS) entry which is preliminary data.</text>
</comment>
<dbReference type="Proteomes" id="UP000640489">
    <property type="component" value="Unassembled WGS sequence"/>
</dbReference>
<dbReference type="EMBL" id="JADKPN010000015">
    <property type="protein sequence ID" value="MBF4765392.1"/>
    <property type="molecule type" value="Genomic_DNA"/>
</dbReference>
<dbReference type="GO" id="GO:0016757">
    <property type="term" value="F:glycosyltransferase activity"/>
    <property type="evidence" value="ECO:0007669"/>
    <property type="project" value="UniProtKB-KW"/>
</dbReference>
<gene>
    <name evidence="6" type="ORF">ISU07_19860</name>
</gene>
<dbReference type="InterPro" id="IPR001173">
    <property type="entry name" value="Glyco_trans_2-like"/>
</dbReference>
<dbReference type="Gene3D" id="3.90.550.10">
    <property type="entry name" value="Spore Coat Polysaccharide Biosynthesis Protein SpsA, Chain A"/>
    <property type="match status" value="1"/>
</dbReference>
<evidence type="ECO:0000256" key="3">
    <source>
        <dbReference type="ARBA" id="ARBA00022676"/>
    </source>
</evidence>
<accession>A0A930VF30</accession>
<dbReference type="PANTHER" id="PTHR43179:SF12">
    <property type="entry name" value="GALACTOFURANOSYLTRANSFERASE GLFT2"/>
    <property type="match status" value="1"/>
</dbReference>
<evidence type="ECO:0000313" key="6">
    <source>
        <dbReference type="EMBL" id="MBF4765392.1"/>
    </source>
</evidence>
<dbReference type="PANTHER" id="PTHR43179">
    <property type="entry name" value="RHAMNOSYLTRANSFERASE WBBL"/>
    <property type="match status" value="1"/>
</dbReference>
<proteinExistence type="inferred from homology"/>
<comment type="pathway">
    <text evidence="1">Cell wall biogenesis; cell wall polysaccharide biosynthesis.</text>
</comment>
<dbReference type="RefSeq" id="WP_194708573.1">
    <property type="nucleotide sequence ID" value="NZ_JADKPN010000015.1"/>
</dbReference>
<keyword evidence="7" id="KW-1185">Reference proteome</keyword>